<evidence type="ECO:0000313" key="1">
    <source>
        <dbReference type="EMBL" id="KAG4303862.1"/>
    </source>
</evidence>
<proteinExistence type="predicted"/>
<comment type="caution">
    <text evidence="1">The sequence shown here is derived from an EMBL/GenBank/DDBJ whole genome shotgun (WGS) entry which is preliminary data.</text>
</comment>
<organism evidence="1 2">
    <name type="scientific">Pneumocystis oryctolagi</name>
    <dbReference type="NCBI Taxonomy" id="42067"/>
    <lineage>
        <taxon>Eukaryota</taxon>
        <taxon>Fungi</taxon>
        <taxon>Dikarya</taxon>
        <taxon>Ascomycota</taxon>
        <taxon>Taphrinomycotina</taxon>
        <taxon>Pneumocystomycetes</taxon>
        <taxon>Pneumocystaceae</taxon>
        <taxon>Pneumocystis</taxon>
    </lineage>
</organism>
<reference evidence="1 2" key="1">
    <citation type="journal article" date="2021" name="Commun. Biol.">
        <title>Genomic insights into the host specific adaptation of the Pneumocystis genus.</title>
        <authorList>
            <person name="Cisse O.H."/>
            <person name="Ma L."/>
            <person name="Dekker J.P."/>
            <person name="Khil P.P."/>
            <person name="Youn J.-H."/>
            <person name="Brenchley J.M."/>
            <person name="Blair R."/>
            <person name="Pahar B."/>
            <person name="Chabe M."/>
            <person name="Van Rompay K.K.A."/>
            <person name="Keesler R."/>
            <person name="Sukura A."/>
            <person name="Hirsch V."/>
            <person name="Kutty G."/>
            <person name="Liu Y."/>
            <person name="Peng L."/>
            <person name="Chen J."/>
            <person name="Song J."/>
            <person name="Weissenbacher-Lang C."/>
            <person name="Xu J."/>
            <person name="Upham N.S."/>
            <person name="Stajich J.E."/>
            <person name="Cuomo C.A."/>
            <person name="Cushion M.T."/>
            <person name="Kovacs J.A."/>
        </authorList>
    </citation>
    <scope>NUCLEOTIDE SEQUENCE [LARGE SCALE GENOMIC DNA]</scope>
    <source>
        <strain evidence="1 2">RABM</strain>
    </source>
</reference>
<dbReference type="EMBL" id="JABTEG010000017">
    <property type="protein sequence ID" value="KAG4303862.1"/>
    <property type="molecule type" value="Genomic_DNA"/>
</dbReference>
<name>A0ACB7C9Y9_9ASCO</name>
<accession>A0ACB7C9Y9</accession>
<dbReference type="Proteomes" id="UP000768646">
    <property type="component" value="Unassembled WGS sequence"/>
</dbReference>
<protein>
    <submittedName>
        <fullName evidence="1">Uncharacterized protein</fullName>
    </submittedName>
</protein>
<keyword evidence="2" id="KW-1185">Reference proteome</keyword>
<evidence type="ECO:0000313" key="2">
    <source>
        <dbReference type="Proteomes" id="UP000768646"/>
    </source>
</evidence>
<sequence>MSINFVRSIESIIRQKLTEELSPSVLEIYNDSHLHKHHEAMKNNINPETHFRIKIVSDMFKGHGHISRHKIVYNLLKEELANGVHALQLDTKTQQELLNDSSTIKSI</sequence>
<gene>
    <name evidence="1" type="ORF">PORY_002716</name>
</gene>